<organism evidence="6 7">
    <name type="scientific">Mycoplana azooxidifex</name>
    <dbReference type="NCBI Taxonomy" id="1636188"/>
    <lineage>
        <taxon>Bacteria</taxon>
        <taxon>Pseudomonadati</taxon>
        <taxon>Pseudomonadota</taxon>
        <taxon>Alphaproteobacteria</taxon>
        <taxon>Hyphomicrobiales</taxon>
        <taxon>Rhizobiaceae</taxon>
        <taxon>Mycoplana</taxon>
    </lineage>
</organism>
<evidence type="ECO:0000313" key="7">
    <source>
        <dbReference type="Proteomes" id="UP000574761"/>
    </source>
</evidence>
<gene>
    <name evidence="6" type="ORF">GGQ64_004876</name>
</gene>
<dbReference type="PANTHER" id="PTHR33337">
    <property type="entry name" value="GFA DOMAIN-CONTAINING PROTEIN"/>
    <property type="match status" value="1"/>
</dbReference>
<keyword evidence="4" id="KW-0456">Lyase</keyword>
<dbReference type="GO" id="GO:0046872">
    <property type="term" value="F:metal ion binding"/>
    <property type="evidence" value="ECO:0007669"/>
    <property type="project" value="UniProtKB-KW"/>
</dbReference>
<dbReference type="Pfam" id="PF04828">
    <property type="entry name" value="GFA"/>
    <property type="match status" value="1"/>
</dbReference>
<keyword evidence="7" id="KW-1185">Reference proteome</keyword>
<name>A0A7W6DFG5_9HYPH</name>
<evidence type="ECO:0000256" key="2">
    <source>
        <dbReference type="ARBA" id="ARBA00022723"/>
    </source>
</evidence>
<dbReference type="GO" id="GO:0016846">
    <property type="term" value="F:carbon-sulfur lyase activity"/>
    <property type="evidence" value="ECO:0007669"/>
    <property type="project" value="InterPro"/>
</dbReference>
<dbReference type="InterPro" id="IPR006913">
    <property type="entry name" value="CENP-V/GFA"/>
</dbReference>
<evidence type="ECO:0000259" key="5">
    <source>
        <dbReference type="Pfam" id="PF04828"/>
    </source>
</evidence>
<dbReference type="Proteomes" id="UP000574761">
    <property type="component" value="Unassembled WGS sequence"/>
</dbReference>
<accession>A0A7W6DFG5</accession>
<comment type="similarity">
    <text evidence="1">Belongs to the Gfa family.</text>
</comment>
<dbReference type="PANTHER" id="PTHR33337:SF40">
    <property type="entry name" value="CENP-V_GFA DOMAIN-CONTAINING PROTEIN-RELATED"/>
    <property type="match status" value="1"/>
</dbReference>
<proteinExistence type="inferred from homology"/>
<evidence type="ECO:0000256" key="1">
    <source>
        <dbReference type="ARBA" id="ARBA00005495"/>
    </source>
</evidence>
<dbReference type="InterPro" id="IPR011057">
    <property type="entry name" value="Mss4-like_sf"/>
</dbReference>
<dbReference type="AlphaFoldDB" id="A0A7W6DFG5"/>
<comment type="caution">
    <text evidence="6">The sequence shown here is derived from an EMBL/GenBank/DDBJ whole genome shotgun (WGS) entry which is preliminary data.</text>
</comment>
<evidence type="ECO:0000313" key="6">
    <source>
        <dbReference type="EMBL" id="MBB3979632.1"/>
    </source>
</evidence>
<dbReference type="SUPFAM" id="SSF51316">
    <property type="entry name" value="Mss4-like"/>
    <property type="match status" value="1"/>
</dbReference>
<keyword evidence="3" id="KW-0862">Zinc</keyword>
<evidence type="ECO:0000256" key="3">
    <source>
        <dbReference type="ARBA" id="ARBA00022833"/>
    </source>
</evidence>
<dbReference type="EMBL" id="JACIEE010000012">
    <property type="protein sequence ID" value="MBB3979632.1"/>
    <property type="molecule type" value="Genomic_DNA"/>
</dbReference>
<dbReference type="Gene3D" id="3.90.1590.10">
    <property type="entry name" value="glutathione-dependent formaldehyde- activating enzyme (gfa)"/>
    <property type="match status" value="1"/>
</dbReference>
<protein>
    <recommendedName>
        <fullName evidence="5">CENP-V/GFA domain-containing protein</fullName>
    </recommendedName>
</protein>
<evidence type="ECO:0000256" key="4">
    <source>
        <dbReference type="ARBA" id="ARBA00023239"/>
    </source>
</evidence>
<keyword evidence="2" id="KW-0479">Metal-binding</keyword>
<reference evidence="6 7" key="1">
    <citation type="submission" date="2020-08" db="EMBL/GenBank/DDBJ databases">
        <title>Genomic Encyclopedia of Type Strains, Phase IV (KMG-IV): sequencing the most valuable type-strain genomes for metagenomic binning, comparative biology and taxonomic classification.</title>
        <authorList>
            <person name="Goeker M."/>
        </authorList>
    </citation>
    <scope>NUCLEOTIDE SEQUENCE [LARGE SCALE GENOMIC DNA]</scope>
    <source>
        <strain evidence="6 7">DSM 100211</strain>
    </source>
</reference>
<sequence>MRLEHGHCFCGAIEATFEGDPFWICFDHDDDCRRAIGSPLTIWIGYQAAQVNFRRGEPATFSKTRGIVRSFCGTCGTSIGYVDEGLPNEVYICVGFMHAPERFAPEAHGYWELRLPYIVMNDGLPRIETYTRARDPSLGTPRERE</sequence>
<feature type="domain" description="CENP-V/GFA" evidence="5">
    <location>
        <begin position="5"/>
        <end position="111"/>
    </location>
</feature>
<dbReference type="RefSeq" id="WP_183807855.1">
    <property type="nucleotide sequence ID" value="NZ_JACIEE010000012.1"/>
</dbReference>